<dbReference type="InterPro" id="IPR040761">
    <property type="entry name" value="Tli4_N"/>
</dbReference>
<dbReference type="Proteomes" id="UP000295263">
    <property type="component" value="Unassembled WGS sequence"/>
</dbReference>
<feature type="domain" description="Tle cognate immunity protein 4 N-terminal" evidence="2">
    <location>
        <begin position="1"/>
        <end position="89"/>
    </location>
</feature>
<dbReference type="Pfam" id="PF18443">
    <property type="entry name" value="Tli4_N"/>
    <property type="match status" value="1"/>
</dbReference>
<evidence type="ECO:0000259" key="1">
    <source>
        <dbReference type="Pfam" id="PF18426"/>
    </source>
</evidence>
<feature type="domain" description="Tle cognate immunity protein 4 C-terminal" evidence="1">
    <location>
        <begin position="93"/>
        <end position="248"/>
    </location>
</feature>
<dbReference type="EMBL" id="SLYQ01000017">
    <property type="protein sequence ID" value="TCQ69187.1"/>
    <property type="molecule type" value="Genomic_DNA"/>
</dbReference>
<proteinExistence type="predicted"/>
<evidence type="ECO:0000259" key="2">
    <source>
        <dbReference type="Pfam" id="PF18443"/>
    </source>
</evidence>
<dbReference type="InterPro" id="IPR041290">
    <property type="entry name" value="Tli4_C"/>
</dbReference>
<gene>
    <name evidence="3" type="ORF">EC841_1178</name>
</gene>
<comment type="caution">
    <text evidence="3">The sequence shown here is derived from an EMBL/GenBank/DDBJ whole genome shotgun (WGS) entry which is preliminary data.</text>
</comment>
<reference evidence="3 4" key="1">
    <citation type="submission" date="2019-03" db="EMBL/GenBank/DDBJ databases">
        <title>Genomic analyses of the natural microbiome of Caenorhabditis elegans.</title>
        <authorList>
            <person name="Samuel B."/>
        </authorList>
    </citation>
    <scope>NUCLEOTIDE SEQUENCE [LARGE SCALE GENOMIC DNA]</scope>
    <source>
        <strain evidence="3 4">JUb54</strain>
    </source>
</reference>
<organism evidence="3 4">
    <name type="scientific">Raoultella ornithinolytica</name>
    <name type="common">Klebsiella ornithinolytica</name>
    <dbReference type="NCBI Taxonomy" id="54291"/>
    <lineage>
        <taxon>Bacteria</taxon>
        <taxon>Pseudomonadati</taxon>
        <taxon>Pseudomonadota</taxon>
        <taxon>Gammaproteobacteria</taxon>
        <taxon>Enterobacterales</taxon>
        <taxon>Enterobacteriaceae</taxon>
        <taxon>Klebsiella/Raoultella group</taxon>
        <taxon>Raoultella</taxon>
    </lineage>
</organism>
<accession>A0ABD7QBX0</accession>
<evidence type="ECO:0008006" key="5">
    <source>
        <dbReference type="Google" id="ProtNLM"/>
    </source>
</evidence>
<dbReference type="Pfam" id="PF18426">
    <property type="entry name" value="Tli4_C"/>
    <property type="match status" value="1"/>
</dbReference>
<protein>
    <recommendedName>
        <fullName evidence="5">Tle cognate immunity protein 4 C-terminal domain-containing protein</fullName>
    </recommendedName>
</protein>
<evidence type="ECO:0000313" key="4">
    <source>
        <dbReference type="Proteomes" id="UP000295263"/>
    </source>
</evidence>
<sequence>MPFLKKIWPLNNCGEGVIFERNDGPSTSDFIRVLEGYLYTNGVAIKLQKQTINDSDPRYEKQRDGDHIRNDVAKDVQQMQALMVRISGRDDNDIPTESGSCMTNAFIATDPSGTEQEDISVGVRSDKLNNIRLILETDNFVSEEDSVLDRIGEIEHNLAQSRGYIERKGTFSANGLKMEEFLAAGLQAEKDDPRYRFELYVNEMNSHYKTPSFTLSLDNEGMAPTAYSKEELITFWDTISHTIRLRPGAF</sequence>
<name>A0ABD7QBX0_RAOOR</name>
<evidence type="ECO:0000313" key="3">
    <source>
        <dbReference type="EMBL" id="TCQ69187.1"/>
    </source>
</evidence>
<dbReference type="AlphaFoldDB" id="A0ABD7QBX0"/>